<keyword evidence="4" id="KW-0813">Transport</keyword>
<keyword evidence="9" id="KW-0811">Translocation</keyword>
<dbReference type="PANTHER" id="PTHR33909">
    <property type="entry name" value="SEC TRANSLOCON ACCESSORY COMPLEX SUBUNIT YAJC"/>
    <property type="match status" value="1"/>
</dbReference>
<proteinExistence type="inferred from homology"/>
<dbReference type="InterPro" id="IPR003849">
    <property type="entry name" value="Preprotein_translocase_YajC"/>
</dbReference>
<reference evidence="12" key="1">
    <citation type="submission" date="2021-10" db="EMBL/GenBank/DDBJ databases">
        <authorList>
            <person name="Dean J.D."/>
            <person name="Kim M.K."/>
            <person name="Newey C.N."/>
            <person name="Stoker T.S."/>
            <person name="Thompson D.W."/>
            <person name="Grose J.H."/>
        </authorList>
    </citation>
    <scope>NUCLEOTIDE SEQUENCE</scope>
    <source>
        <strain evidence="12">BT178</strain>
    </source>
</reference>
<dbReference type="PANTHER" id="PTHR33909:SF1">
    <property type="entry name" value="SEC TRANSLOCON ACCESSORY COMPLEX SUBUNIT YAJC"/>
    <property type="match status" value="1"/>
</dbReference>
<keyword evidence="8 11" id="KW-1133">Transmembrane helix</keyword>
<evidence type="ECO:0000256" key="5">
    <source>
        <dbReference type="ARBA" id="ARBA00022475"/>
    </source>
</evidence>
<keyword evidence="6 11" id="KW-0812">Transmembrane</keyword>
<comment type="caution">
    <text evidence="12">The sequence shown here is derived from an EMBL/GenBank/DDBJ whole genome shotgun (WGS) entry which is preliminary data.</text>
</comment>
<protein>
    <recommendedName>
        <fullName evidence="3">Sec translocon accessory complex subunit YajC</fullName>
    </recommendedName>
</protein>
<evidence type="ECO:0000256" key="10">
    <source>
        <dbReference type="ARBA" id="ARBA00023136"/>
    </source>
</evidence>
<dbReference type="SMART" id="SM01323">
    <property type="entry name" value="YajC"/>
    <property type="match status" value="1"/>
</dbReference>
<evidence type="ECO:0000256" key="2">
    <source>
        <dbReference type="ARBA" id="ARBA00006742"/>
    </source>
</evidence>
<organism evidence="12 13">
    <name type="scientific">Hymenobacter lucidus</name>
    <dbReference type="NCBI Taxonomy" id="2880930"/>
    <lineage>
        <taxon>Bacteria</taxon>
        <taxon>Pseudomonadati</taxon>
        <taxon>Bacteroidota</taxon>
        <taxon>Cytophagia</taxon>
        <taxon>Cytophagales</taxon>
        <taxon>Hymenobacteraceae</taxon>
        <taxon>Hymenobacter</taxon>
    </lineage>
</organism>
<dbReference type="Pfam" id="PF02699">
    <property type="entry name" value="YajC"/>
    <property type="match status" value="1"/>
</dbReference>
<dbReference type="Proteomes" id="UP001165296">
    <property type="component" value="Unassembled WGS sequence"/>
</dbReference>
<keyword evidence="10 11" id="KW-0472">Membrane</keyword>
<name>A0ABS8AXD1_9BACT</name>
<evidence type="ECO:0000256" key="9">
    <source>
        <dbReference type="ARBA" id="ARBA00023010"/>
    </source>
</evidence>
<accession>A0ABS8AXD1</accession>
<sequence>MLIALLLQTNVSEGIKSLLFPALIAVVAYFFMIRPQQRRTAETKKFRESLVKGANVVTIGGLHGKVLEVHDESVIIEVDKGVRLKFDRTAIAREVVKSTPAVPATPAANS</sequence>
<evidence type="ECO:0000256" key="6">
    <source>
        <dbReference type="ARBA" id="ARBA00022692"/>
    </source>
</evidence>
<comment type="similarity">
    <text evidence="2">Belongs to the YajC family.</text>
</comment>
<dbReference type="EMBL" id="JAJADR010000007">
    <property type="protein sequence ID" value="MCB2410461.1"/>
    <property type="molecule type" value="Genomic_DNA"/>
</dbReference>
<dbReference type="PRINTS" id="PR01853">
    <property type="entry name" value="YAJCTRNLCASE"/>
</dbReference>
<keyword evidence="13" id="KW-1185">Reference proteome</keyword>
<keyword evidence="7" id="KW-0653">Protein transport</keyword>
<evidence type="ECO:0000256" key="1">
    <source>
        <dbReference type="ARBA" id="ARBA00004162"/>
    </source>
</evidence>
<gene>
    <name evidence="12" type="primary">yajC</name>
    <name evidence="12" type="ORF">LGH74_20895</name>
</gene>
<feature type="transmembrane region" description="Helical" evidence="11">
    <location>
        <begin position="15"/>
        <end position="33"/>
    </location>
</feature>
<evidence type="ECO:0000256" key="3">
    <source>
        <dbReference type="ARBA" id="ARBA00014962"/>
    </source>
</evidence>
<evidence type="ECO:0000256" key="11">
    <source>
        <dbReference type="SAM" id="Phobius"/>
    </source>
</evidence>
<evidence type="ECO:0000313" key="12">
    <source>
        <dbReference type="EMBL" id="MCB2410461.1"/>
    </source>
</evidence>
<evidence type="ECO:0000256" key="8">
    <source>
        <dbReference type="ARBA" id="ARBA00022989"/>
    </source>
</evidence>
<evidence type="ECO:0000313" key="13">
    <source>
        <dbReference type="Proteomes" id="UP001165296"/>
    </source>
</evidence>
<evidence type="ECO:0000256" key="7">
    <source>
        <dbReference type="ARBA" id="ARBA00022927"/>
    </source>
</evidence>
<dbReference type="NCBIfam" id="TIGR00739">
    <property type="entry name" value="yajC"/>
    <property type="match status" value="1"/>
</dbReference>
<keyword evidence="5" id="KW-1003">Cell membrane</keyword>
<comment type="subcellular location">
    <subcellularLocation>
        <location evidence="1">Cell membrane</location>
        <topology evidence="1">Single-pass membrane protein</topology>
    </subcellularLocation>
</comment>
<dbReference type="RefSeq" id="WP_226179372.1">
    <property type="nucleotide sequence ID" value="NZ_JAJADR010000007.1"/>
</dbReference>
<evidence type="ECO:0000256" key="4">
    <source>
        <dbReference type="ARBA" id="ARBA00022448"/>
    </source>
</evidence>